<evidence type="ECO:0000256" key="1">
    <source>
        <dbReference type="ARBA" id="ARBA00022723"/>
    </source>
</evidence>
<evidence type="ECO:0000259" key="4">
    <source>
        <dbReference type="Pfam" id="PF00884"/>
    </source>
</evidence>
<accession>A0ABX0U815</accession>
<name>A0ABX0U815_9FLAO</name>
<dbReference type="PANTHER" id="PTHR45953:SF1">
    <property type="entry name" value="IDURONATE 2-SULFATASE"/>
    <property type="match status" value="1"/>
</dbReference>
<dbReference type="Pfam" id="PF00884">
    <property type="entry name" value="Sulfatase"/>
    <property type="match status" value="1"/>
</dbReference>
<feature type="chain" id="PRO_5045696468" evidence="3">
    <location>
        <begin position="24"/>
        <end position="611"/>
    </location>
</feature>
<comment type="caution">
    <text evidence="5">The sequence shown here is derived from an EMBL/GenBank/DDBJ whole genome shotgun (WGS) entry which is preliminary data.</text>
</comment>
<evidence type="ECO:0000256" key="3">
    <source>
        <dbReference type="SAM" id="SignalP"/>
    </source>
</evidence>
<dbReference type="Proteomes" id="UP000745859">
    <property type="component" value="Unassembled WGS sequence"/>
</dbReference>
<dbReference type="PANTHER" id="PTHR45953">
    <property type="entry name" value="IDURONATE 2-SULFATASE"/>
    <property type="match status" value="1"/>
</dbReference>
<keyword evidence="3" id="KW-0732">Signal</keyword>
<reference evidence="5 6" key="1">
    <citation type="submission" date="2020-03" db="EMBL/GenBank/DDBJ databases">
        <title>Genomic Encyclopedia of Type Strains, Phase IV (KMG-IV): sequencing the most valuable type-strain genomes for metagenomic binning, comparative biology and taxonomic classification.</title>
        <authorList>
            <person name="Goeker M."/>
        </authorList>
    </citation>
    <scope>NUCLEOTIDE SEQUENCE [LARGE SCALE GENOMIC DNA]</scope>
    <source>
        <strain evidence="5 6">DSM 101599</strain>
    </source>
</reference>
<evidence type="ECO:0000256" key="2">
    <source>
        <dbReference type="ARBA" id="ARBA00022801"/>
    </source>
</evidence>
<protein>
    <submittedName>
        <fullName evidence="5">Arylsulfatase A-like enzyme</fullName>
    </submittedName>
</protein>
<dbReference type="EMBL" id="JAASQL010000001">
    <property type="protein sequence ID" value="NIJ44888.1"/>
    <property type="molecule type" value="Genomic_DNA"/>
</dbReference>
<keyword evidence="2" id="KW-0378">Hydrolase</keyword>
<dbReference type="CDD" id="cd16153">
    <property type="entry name" value="sulfatase_like"/>
    <property type="match status" value="1"/>
</dbReference>
<proteinExistence type="predicted"/>
<dbReference type="RefSeq" id="WP_167185730.1">
    <property type="nucleotide sequence ID" value="NZ_JAASQL010000001.1"/>
</dbReference>
<dbReference type="Gene3D" id="3.40.720.10">
    <property type="entry name" value="Alkaline Phosphatase, subunit A"/>
    <property type="match status" value="1"/>
</dbReference>
<evidence type="ECO:0000313" key="6">
    <source>
        <dbReference type="Proteomes" id="UP000745859"/>
    </source>
</evidence>
<keyword evidence="6" id="KW-1185">Reference proteome</keyword>
<feature type="signal peptide" evidence="3">
    <location>
        <begin position="1"/>
        <end position="23"/>
    </location>
</feature>
<organism evidence="5 6">
    <name type="scientific">Wenyingzhuangia heitensis</name>
    <dbReference type="NCBI Taxonomy" id="1487859"/>
    <lineage>
        <taxon>Bacteria</taxon>
        <taxon>Pseudomonadati</taxon>
        <taxon>Bacteroidota</taxon>
        <taxon>Flavobacteriia</taxon>
        <taxon>Flavobacteriales</taxon>
        <taxon>Flavobacteriaceae</taxon>
        <taxon>Wenyingzhuangia</taxon>
    </lineage>
</organism>
<dbReference type="SUPFAM" id="SSF53649">
    <property type="entry name" value="Alkaline phosphatase-like"/>
    <property type="match status" value="1"/>
</dbReference>
<sequence>MKINNIKSISFFAFLFAFKAVIAQQQPNILWIVTDDQRYDSVKTFNQALHGRDNSELGYIESPNVDALAAQGTTFVNTYCQATGCAPSRAAMHQGRYPFRSGVYEFEYHNNKAEHMQPSFPEQLTSLGYQTFHVGKLGYRLKGLKDDGTTKSHKVYQTDIDFRALGKQGLTDYSGGGWWKEIDGVTYQKPIKDMSFFVTPEGKFEYVSEDLNEQTDKYKHVAKEVTEKYDLIRHYKKGKQESLYKGMIISGVSPQPAGKTRDGYYAHFLNEYLVNENKPFNAGKLKFKGVNPNKPVFAHIGFDFPHTPVLPPADFRKRFQKHTYKVPEFSQEEFRSMAAQMKRQVNSKPSYHFTKEEQQKMIQDYYAFCAYGDQLVGQSVKNFVDYSKKHNQPWMIIYVCGDHGWKLNEHGAISKFTPWEWDSHNPIIVVSSDKNKFPAGKVVKEFTEFVDIAPTALNAAGANLENKEYKHLDGIDLAKTVAKKAPVRDYIIGESHAVTGPRAYIRTKEYVLSLQTRPTKKEGENMLWALNASWEDLDPAMYHTTKDPEELKNIAFDKKYKKIAEKMKNKLLTIVLGDNRVEINWEKWGTGTKVFRSNFAPGAHDYKLNLN</sequence>
<evidence type="ECO:0000313" key="5">
    <source>
        <dbReference type="EMBL" id="NIJ44888.1"/>
    </source>
</evidence>
<feature type="domain" description="Sulfatase N-terminal" evidence="4">
    <location>
        <begin position="27"/>
        <end position="462"/>
    </location>
</feature>
<dbReference type="InterPro" id="IPR017850">
    <property type="entry name" value="Alkaline_phosphatase_core_sf"/>
</dbReference>
<gene>
    <name evidence="5" type="ORF">FHR24_001327</name>
</gene>
<keyword evidence="1" id="KW-0479">Metal-binding</keyword>
<dbReference type="InterPro" id="IPR000917">
    <property type="entry name" value="Sulfatase_N"/>
</dbReference>